<name>A0A640KD35_LEITA</name>
<feature type="region of interest" description="Disordered" evidence="1">
    <location>
        <begin position="797"/>
        <end position="826"/>
    </location>
</feature>
<comment type="caution">
    <text evidence="2">The sequence shown here is derived from an EMBL/GenBank/DDBJ whole genome shotgun (WGS) entry which is preliminary data.</text>
</comment>
<feature type="region of interest" description="Disordered" evidence="1">
    <location>
        <begin position="501"/>
        <end position="542"/>
    </location>
</feature>
<organism evidence="2 3">
    <name type="scientific">Leishmania tarentolae</name>
    <name type="common">Sauroleishmania tarentolae</name>
    <dbReference type="NCBI Taxonomy" id="5689"/>
    <lineage>
        <taxon>Eukaryota</taxon>
        <taxon>Discoba</taxon>
        <taxon>Euglenozoa</taxon>
        <taxon>Kinetoplastea</taxon>
        <taxon>Metakinetoplastina</taxon>
        <taxon>Trypanosomatida</taxon>
        <taxon>Trypanosomatidae</taxon>
        <taxon>Leishmaniinae</taxon>
        <taxon>Leishmania</taxon>
        <taxon>lizard Leishmania</taxon>
    </lineage>
</organism>
<dbReference type="EMBL" id="BLBS01000020">
    <property type="protein sequence ID" value="GET87493.1"/>
    <property type="molecule type" value="Genomic_DNA"/>
</dbReference>
<keyword evidence="3" id="KW-1185">Reference proteome</keyword>
<gene>
    <name evidence="2" type="ORF">LtaPh_1612900</name>
</gene>
<accession>A0A640KD35</accession>
<reference evidence="2" key="1">
    <citation type="submission" date="2019-11" db="EMBL/GenBank/DDBJ databases">
        <title>Leishmania tarentolae CDS.</title>
        <authorList>
            <person name="Goto Y."/>
            <person name="Yamagishi J."/>
        </authorList>
    </citation>
    <scope>NUCLEOTIDE SEQUENCE [LARGE SCALE GENOMIC DNA]</scope>
    <source>
        <strain evidence="2">Parrot Tar II</strain>
    </source>
</reference>
<evidence type="ECO:0000313" key="3">
    <source>
        <dbReference type="Proteomes" id="UP000419144"/>
    </source>
</evidence>
<proteinExistence type="predicted"/>
<feature type="region of interest" description="Disordered" evidence="1">
    <location>
        <begin position="556"/>
        <end position="599"/>
    </location>
</feature>
<feature type="compositionally biased region" description="Basic and acidic residues" evidence="1">
    <location>
        <begin position="281"/>
        <end position="290"/>
    </location>
</feature>
<dbReference type="OrthoDB" id="273555at2759"/>
<dbReference type="Proteomes" id="UP000419144">
    <property type="component" value="Unassembled WGS sequence"/>
</dbReference>
<protein>
    <submittedName>
        <fullName evidence="2">Uncharacterized protein</fullName>
    </submittedName>
</protein>
<feature type="region of interest" description="Disordered" evidence="1">
    <location>
        <begin position="273"/>
        <end position="292"/>
    </location>
</feature>
<dbReference type="VEuPathDB" id="TriTrypDB:LtaPh_1612900"/>
<sequence>MSYDTSLHRTFDYQLSPAPLRIIDWAPVKAVARSVLQPGQGAKEFTLVDDATPNASSVAAAYGQQVNQRRVLECREPLVSALTPAATADAAEPGGSLSAIEESATSEFPGLSAASPYYTPGMNSSGGGHAELCALHVDDALPQQQKQQSDARAVTLNEVALGAATGNAAAPLEVLKHTVASSTETTSSVMVPAAAVLVNDSNTGTPAAVMDSAQRLRTSSPFAAPLLLVKGVSQYGAAGMMYGFDSVYHKDSFGVLAGLFTGAGYHQVNTCYRQQQPTPSRRTDLAKGEHGSWTSALGTTARTLPVAVTSAAPTPRSGSTTKIATNRSSSEQGASSVADATGVPSAVELHGEESSALSLSPTQQLQLEQVIASQRHGQLQIYNALQLFWYWGARRWTGVLNVRVTPLPSGDAVLPVCEYVARTAMTECSIVMDDPVVYMHGFVVMLGRRTRPVEKLGSGHGTSAAVVGSEEQRCNEVHQAGSRNPLDAAVAPSLTDEVTGMAAAGTRRPPAERSSHLSVPPAPEGHRDGIKSRVGGTIGGRAAANAPGNAVLASTSFSQTTPLPPSRHSPAMSSDQQLRSSRPPTACTATDSDPAHSTTQYHDAALQDAVTAVGNAGGAPLPEWLYWYQRCVLETTDEWLWNRAASEVAEKAARSTTPWWKPHHIKMGVGLALRYRKPRGVNVYWGWSARMGRGMHFSGHIDVLRRMSCAVSSTFGFLDMSVRLRVNLVTLHQTALDAGVCWRPMPQVPEFAVRLATSANGTTLGVEIADVAPTLYGPVIAQLSNWRSRRRHAEATELSKGIGDTGEDSLADSNQNNVSGGAPTGVVDGTREDLVGLLPITWHYLQSTGSIMTSAFTSVKGAITNTLASVSSASSGAGSGCSGSNIVKTPVAPGSVSDVRRRPALLSVTPTLATPATPPTLTAGQKLSSMVLPAGKASLRYARNAWHTLQDLGWLEHMLSISHVNVSMGVTSKPSHQHREWSLFLIVSEK</sequence>
<feature type="region of interest" description="Disordered" evidence="1">
    <location>
        <begin position="455"/>
        <end position="488"/>
    </location>
</feature>
<feature type="region of interest" description="Disordered" evidence="1">
    <location>
        <begin position="309"/>
        <end position="340"/>
    </location>
</feature>
<feature type="compositionally biased region" description="Polar residues" evidence="1">
    <location>
        <begin position="571"/>
        <end position="599"/>
    </location>
</feature>
<feature type="compositionally biased region" description="Polar residues" evidence="1">
    <location>
        <begin position="316"/>
        <end position="335"/>
    </location>
</feature>
<evidence type="ECO:0000313" key="2">
    <source>
        <dbReference type="EMBL" id="GET87493.1"/>
    </source>
</evidence>
<evidence type="ECO:0000256" key="1">
    <source>
        <dbReference type="SAM" id="MobiDB-lite"/>
    </source>
</evidence>
<dbReference type="AlphaFoldDB" id="A0A640KD35"/>